<keyword evidence="10" id="KW-0234">DNA repair</keyword>
<dbReference type="SMART" id="SM00802">
    <property type="entry name" value="UME"/>
    <property type="match status" value="1"/>
</dbReference>
<dbReference type="InterPro" id="IPR000403">
    <property type="entry name" value="PI3/4_kinase_cat_dom"/>
</dbReference>
<dbReference type="EMBL" id="JACAZI010000009">
    <property type="protein sequence ID" value="KAF7352284.1"/>
    <property type="molecule type" value="Genomic_DNA"/>
</dbReference>
<evidence type="ECO:0000256" key="3">
    <source>
        <dbReference type="ARBA" id="ARBA00012513"/>
    </source>
</evidence>
<sequence length="2450" mass="273958">MSPPATPFPVPTFDDPQSNASPQEFLDFLRNLVAQNLDGDPAARIPAANKELWITVVAGLSEQFLASFPSTDKVQWHVMHEKVKLAAASLDVIRRVANRVEEIFHGPGDLARRTFARLLNFCNVVDMWLDVEFEQVEGLPTPRELADDALQTTLLVLRSLGGAVVHVAESKVPLWKTLRAILAECLAIVTGKSSTLVFPVAITLFAKTPVHDATMQEPLSPEPEDKSFTLVLESIGDLPTFLSTTLNILVQSVCPPVLSQWFLTDLTRQVAETVSKTFAYCLSSSCVAPGEKRASALMKLATLPLLLSSLSPNFSQYIPDLVFRLLRHRLLDGPAAGWDIVDSEMQKLFLSHLFAPPSKVDLLEVTTILSTEAWGDIGNDSRRLAICYLRSSLAHFQDDVIRQTRQILAGRHLDKECAVLLRELDDRLAPVDKIDTQPDGMAKTVKWHEEIRESVREMIYPITISWMDDDETMSEADFAQRALDDIKARFERQLVETDAPSRTALLDQLVQFGCTVSGCKQPDLPHHSKRLKLSTLPAGLSVVARFLDGPEGEVPPAVKRRAYTVLSDAMKHHTITPERDGLDHAAYIILRGVVDPDRSVRLAAGSAMAALIGLYAAEGPDAWKYTQPLFSQLNEVLDGNKIPVKETLLVSAGLIGKTKNREVLGQVLCFLIAQIASSNPVLRGTACMQIIAVAEYHHKSVMAVMLPYFDQIAPFLVLRMCTQPELLLESCRIMHVSPEDFISTTLPRTLPHLFAACEVRVIEAIGKALNAKPSTLLLNHSADILAHLFLLRGPGQTNKALACLLNVLMDSANQKSIDTHSVVKSSIVQLIAQLVIVMGDEDPDIANSAIPALKKVERVMVPDGQSPDLTAFLKTYMLGVVTYVNEMLRDGRGKISVVMKRKILRSLGHMVKLIGSSISTVAPQIMATFQTMIGIPELSEVTLQSWHTFLSTPAPQDIGPHVGPTSAAFVSSWPTFSPVGRELATRSLEYIIIDIGAQLRGYLDEVIDLTSIPELSRARKRLKQLRASWPPKQELQKILDRAWSDNLTVAIQSLGELKNFMVKDRKDFVSGLASGDMFDPLVGQILAALFAAACREGDGTEALRLLAFECIGALGAVDPDRFEISANGPTMIMTSNFTNEDDSMTFALHLIQDLLVGAFRSTSDIRYQSQLAYCIQELLKFCKFTPALVATGNNTSVPVKVRNRWNSLPKHVVETAAPLLEGRFAVPPYTTPQDLIHPIYPCHSTYREWIQWWSVHLITRASGHTAQIIFGVFRQAVRNKDVVVAHHLLPHLVLNILISGDENDAQNIRTELLTVLEDQVDPASRSGEDKKLLSAQVVFTLLDHLNKWVRIVRQELTMKKHEHKRSRNAGASQLEEQLMRVDSILSSINENLMAKAALKCKAYARSLMNFERQIVTLREQSPNSPDLNAYYERLHEIYSHIDQPDGMEGVSTLILSPSLEHQIRQHESTGRWTSAQSCWEVRLQQSPDNLDFHLGLLRCLRNLGHYDTLRTHVRGVLTRNPEWQSVLAGFQVESAWMVGAWEDVEDLVHRTTAQTSSIVIARVLLAMRSKDATAITSSLSTARSVLGTPITAAGAKGHRRAYEAVLDLHLVHELELIYNALTSLPAGSQGNSQLRQRTVTQLNMSLSARLDSTLPTFRTREPVLSMRRTAFALISSPRQTSAREIGRSWLASAKIARKAGQWQTAYSAMLQAQQSSNIRFSFMDSAKLVKATGEPLRALQELENSMRALGLLGDTFLDLTAEDDSESKKMKAKALVLRARWMNESERFEIQPIFATFMTATELQPDWESGHFHLGQFHDECYKNLSPADKAARLVVSLVSFMAYNNFDDRGIKMNCSTAKSYARAIKYGSKYVYQTVPRLLTIWLDLGEDRQQNNKETFKKLNETVAKAIKETPVYKVANLKWFTAFPQIVSRVGHENDEVYKNLSKLIVRVLEEYPKQALWLFTSVVKSTKANREQRGRKILEQLTVGTLIRSPLWLTSPPKNNPNAARTGISKLVSDCTSMTNQLLTMCDAHIGEEVKTLSMQRQFPALFKLGRSDLIIPLQESLTASLPPTSSLESDHQPFPANVPTFQGRLDVLRLAYTLILPAIEFFDEIEIYTFLGKPKDDLRKDARLMDFNAIINKLLKANSESRRRQLHIRTYGVVTLNEECGFIQWVPNTIPLRPVLMKGYDARRIKSWSSEMNDTFRLIKDMKKDVDAAKEFQTKILSKFPPVFHEWFIETFPEPSAWLASRLAYGRTAAVMSMVGFILGLGDRHCENILLDTNTGDVVHVDFNCLFEKGKTLETPERVPFRLTQNIIDGLGVTGVEGVFRIACEVTMQLLRDNKDSLMSVLDAFIHDPLVEWEDEKRRLEREPSRRNAVKASVDLRSLGKNALRPIERKLKGLYVASSLIKERAADKEVSTGNLVQMLIQEATDTANLAKMYPGWASWH</sequence>
<dbReference type="Pfam" id="PF00454">
    <property type="entry name" value="PI3_PI4_kinase"/>
    <property type="match status" value="1"/>
</dbReference>
<dbReference type="InterPro" id="IPR016024">
    <property type="entry name" value="ARM-type_fold"/>
</dbReference>
<feature type="domain" description="FAT" evidence="15">
    <location>
        <begin position="1392"/>
        <end position="1970"/>
    </location>
</feature>
<dbReference type="PANTHER" id="PTHR11139">
    <property type="entry name" value="ATAXIA TELANGIECTASIA MUTATED ATM -RELATED"/>
    <property type="match status" value="1"/>
</dbReference>
<dbReference type="Gene3D" id="1.25.10.10">
    <property type="entry name" value="Leucine-rich Repeat Variant"/>
    <property type="match status" value="1"/>
</dbReference>
<comment type="similarity">
    <text evidence="2">Belongs to the PI3/PI4-kinase family. ATM subfamily.</text>
</comment>
<evidence type="ECO:0000256" key="10">
    <source>
        <dbReference type="ARBA" id="ARBA00023204"/>
    </source>
</evidence>
<evidence type="ECO:0000259" key="15">
    <source>
        <dbReference type="PROSITE" id="PS51189"/>
    </source>
</evidence>
<name>A0A8H7CVQ4_9AGAR</name>
<evidence type="ECO:0000259" key="14">
    <source>
        <dbReference type="PROSITE" id="PS50290"/>
    </source>
</evidence>
<dbReference type="GO" id="GO:0005524">
    <property type="term" value="F:ATP binding"/>
    <property type="evidence" value="ECO:0007669"/>
    <property type="project" value="UniProtKB-KW"/>
</dbReference>
<dbReference type="InterPro" id="IPR036940">
    <property type="entry name" value="PI3/4_kinase_cat_sf"/>
</dbReference>
<evidence type="ECO:0000256" key="4">
    <source>
        <dbReference type="ARBA" id="ARBA00022527"/>
    </source>
</evidence>
<dbReference type="Pfam" id="PF02259">
    <property type="entry name" value="FAT"/>
    <property type="match status" value="1"/>
</dbReference>
<keyword evidence="6" id="KW-0547">Nucleotide-binding</keyword>
<organism evidence="17 18">
    <name type="scientific">Mycena venus</name>
    <dbReference type="NCBI Taxonomy" id="2733690"/>
    <lineage>
        <taxon>Eukaryota</taxon>
        <taxon>Fungi</taxon>
        <taxon>Dikarya</taxon>
        <taxon>Basidiomycota</taxon>
        <taxon>Agaricomycotina</taxon>
        <taxon>Agaricomycetes</taxon>
        <taxon>Agaricomycetidae</taxon>
        <taxon>Agaricales</taxon>
        <taxon>Marasmiineae</taxon>
        <taxon>Mycenaceae</taxon>
        <taxon>Mycena</taxon>
    </lineage>
</organism>
<keyword evidence="7" id="KW-0227">DNA damage</keyword>
<evidence type="ECO:0000256" key="6">
    <source>
        <dbReference type="ARBA" id="ARBA00022741"/>
    </source>
</evidence>
<dbReference type="Pfam" id="PF25030">
    <property type="entry name" value="M-HEAT_ATR"/>
    <property type="match status" value="1"/>
</dbReference>
<dbReference type="Gene3D" id="1.10.1070.11">
    <property type="entry name" value="Phosphatidylinositol 3-/4-kinase, catalytic domain"/>
    <property type="match status" value="1"/>
</dbReference>
<dbReference type="PANTHER" id="PTHR11139:SF125">
    <property type="entry name" value="SERINE_THREONINE-PROTEIN KINASE MEC1"/>
    <property type="match status" value="1"/>
</dbReference>
<dbReference type="InterPro" id="IPR003152">
    <property type="entry name" value="FATC_dom"/>
</dbReference>
<comment type="catalytic activity">
    <reaction evidence="12">
        <text>L-threonyl-[protein] + ATP = O-phospho-L-threonyl-[protein] + ADP + H(+)</text>
        <dbReference type="Rhea" id="RHEA:46608"/>
        <dbReference type="Rhea" id="RHEA-COMP:11060"/>
        <dbReference type="Rhea" id="RHEA-COMP:11605"/>
        <dbReference type="ChEBI" id="CHEBI:15378"/>
        <dbReference type="ChEBI" id="CHEBI:30013"/>
        <dbReference type="ChEBI" id="CHEBI:30616"/>
        <dbReference type="ChEBI" id="CHEBI:61977"/>
        <dbReference type="ChEBI" id="CHEBI:456216"/>
        <dbReference type="EC" id="2.7.11.1"/>
    </reaction>
</comment>
<dbReference type="InterPro" id="IPR011989">
    <property type="entry name" value="ARM-like"/>
</dbReference>
<evidence type="ECO:0000259" key="16">
    <source>
        <dbReference type="PROSITE" id="PS51190"/>
    </source>
</evidence>
<keyword evidence="4" id="KW-0723">Serine/threonine-protein kinase</keyword>
<dbReference type="GO" id="GO:0004674">
    <property type="term" value="F:protein serine/threonine kinase activity"/>
    <property type="evidence" value="ECO:0007669"/>
    <property type="project" value="UniProtKB-KW"/>
</dbReference>
<keyword evidence="9" id="KW-0067">ATP-binding</keyword>
<dbReference type="InterPro" id="IPR050517">
    <property type="entry name" value="DDR_Repair_Kinase"/>
</dbReference>
<dbReference type="CDD" id="cd00892">
    <property type="entry name" value="PIKKc_ATR"/>
    <property type="match status" value="1"/>
</dbReference>
<feature type="domain" description="PI3K/PI4K catalytic" evidence="14">
    <location>
        <begin position="2094"/>
        <end position="2402"/>
    </location>
</feature>
<dbReference type="InterPro" id="IPR014009">
    <property type="entry name" value="PIK_FAT"/>
</dbReference>
<reference evidence="17" key="1">
    <citation type="submission" date="2020-05" db="EMBL/GenBank/DDBJ databases">
        <title>Mycena genomes resolve the evolution of fungal bioluminescence.</title>
        <authorList>
            <person name="Tsai I.J."/>
        </authorList>
    </citation>
    <scope>NUCLEOTIDE SEQUENCE</scope>
    <source>
        <strain evidence="17">CCC161011</strain>
    </source>
</reference>
<dbReference type="OrthoDB" id="381190at2759"/>
<evidence type="ECO:0000256" key="7">
    <source>
        <dbReference type="ARBA" id="ARBA00022763"/>
    </source>
</evidence>
<dbReference type="Pfam" id="PF23593">
    <property type="entry name" value="HEAT_ATR"/>
    <property type="match status" value="1"/>
</dbReference>
<dbReference type="InterPro" id="IPR011009">
    <property type="entry name" value="Kinase-like_dom_sf"/>
</dbReference>
<dbReference type="SUPFAM" id="SSF56112">
    <property type="entry name" value="Protein kinase-like (PK-like)"/>
    <property type="match status" value="1"/>
</dbReference>
<comment type="subcellular location">
    <subcellularLocation>
        <location evidence="1">Nucleus</location>
    </subcellularLocation>
</comment>
<evidence type="ECO:0000256" key="1">
    <source>
        <dbReference type="ARBA" id="ARBA00004123"/>
    </source>
</evidence>
<dbReference type="InterPro" id="IPR056802">
    <property type="entry name" value="ATR-like_M-HEAT"/>
</dbReference>
<dbReference type="InterPro" id="IPR018936">
    <property type="entry name" value="PI3/4_kinase_CS"/>
</dbReference>
<dbReference type="PROSITE" id="PS50290">
    <property type="entry name" value="PI3_4_KINASE_3"/>
    <property type="match status" value="1"/>
</dbReference>
<gene>
    <name evidence="17" type="ORF">MVEN_01192100</name>
</gene>
<comment type="caution">
    <text evidence="17">The sequence shown here is derived from an EMBL/GenBank/DDBJ whole genome shotgun (WGS) entry which is preliminary data.</text>
</comment>
<dbReference type="GO" id="GO:0005634">
    <property type="term" value="C:nucleus"/>
    <property type="evidence" value="ECO:0007669"/>
    <property type="project" value="UniProtKB-SubCell"/>
</dbReference>
<evidence type="ECO:0000313" key="17">
    <source>
        <dbReference type="EMBL" id="KAF7352284.1"/>
    </source>
</evidence>
<keyword evidence="18" id="KW-1185">Reference proteome</keyword>
<proteinExistence type="inferred from homology"/>
<keyword evidence="5" id="KW-0808">Transferase</keyword>
<protein>
    <recommendedName>
        <fullName evidence="3">non-specific serine/threonine protein kinase</fullName>
        <ecNumber evidence="3">2.7.11.1</ecNumber>
    </recommendedName>
</protein>
<accession>A0A8H7CVQ4</accession>
<dbReference type="PROSITE" id="PS51190">
    <property type="entry name" value="FATC"/>
    <property type="match status" value="1"/>
</dbReference>
<keyword evidence="11" id="KW-0539">Nucleus</keyword>
<dbReference type="Gene3D" id="3.30.1010.10">
    <property type="entry name" value="Phosphatidylinositol 3-kinase Catalytic Subunit, Chain A, domain 4"/>
    <property type="match status" value="1"/>
</dbReference>
<feature type="domain" description="FATC" evidence="16">
    <location>
        <begin position="2418"/>
        <end position="2450"/>
    </location>
</feature>
<keyword evidence="8 17" id="KW-0418">Kinase</keyword>
<dbReference type="GO" id="GO:0000723">
    <property type="term" value="P:telomere maintenance"/>
    <property type="evidence" value="ECO:0007669"/>
    <property type="project" value="TreeGrafter"/>
</dbReference>
<dbReference type="InterPro" id="IPR003151">
    <property type="entry name" value="PIK-rel_kinase_FAT"/>
</dbReference>
<evidence type="ECO:0000256" key="2">
    <source>
        <dbReference type="ARBA" id="ARBA00010769"/>
    </source>
</evidence>
<dbReference type="SMART" id="SM00146">
    <property type="entry name" value="PI3Kc"/>
    <property type="match status" value="1"/>
</dbReference>
<dbReference type="PROSITE" id="PS00916">
    <property type="entry name" value="PI3_4_KINASE_2"/>
    <property type="match status" value="1"/>
</dbReference>
<evidence type="ECO:0000256" key="5">
    <source>
        <dbReference type="ARBA" id="ARBA00022679"/>
    </source>
</evidence>
<comment type="catalytic activity">
    <reaction evidence="13">
        <text>L-seryl-[protein] + ATP = O-phospho-L-seryl-[protein] + ADP + H(+)</text>
        <dbReference type="Rhea" id="RHEA:17989"/>
        <dbReference type="Rhea" id="RHEA-COMP:9863"/>
        <dbReference type="Rhea" id="RHEA-COMP:11604"/>
        <dbReference type="ChEBI" id="CHEBI:15378"/>
        <dbReference type="ChEBI" id="CHEBI:29999"/>
        <dbReference type="ChEBI" id="CHEBI:30616"/>
        <dbReference type="ChEBI" id="CHEBI:83421"/>
        <dbReference type="ChEBI" id="CHEBI:456216"/>
        <dbReference type="EC" id="2.7.11.1"/>
    </reaction>
</comment>
<dbReference type="SMART" id="SM01343">
    <property type="entry name" value="FATC"/>
    <property type="match status" value="1"/>
</dbReference>
<dbReference type="PROSITE" id="PS51189">
    <property type="entry name" value="FAT"/>
    <property type="match status" value="1"/>
</dbReference>
<evidence type="ECO:0000256" key="13">
    <source>
        <dbReference type="ARBA" id="ARBA00048679"/>
    </source>
</evidence>
<dbReference type="SUPFAM" id="SSF48371">
    <property type="entry name" value="ARM repeat"/>
    <property type="match status" value="1"/>
</dbReference>
<dbReference type="GO" id="GO:0005694">
    <property type="term" value="C:chromosome"/>
    <property type="evidence" value="ECO:0007669"/>
    <property type="project" value="TreeGrafter"/>
</dbReference>
<dbReference type="EC" id="2.7.11.1" evidence="3"/>
<dbReference type="GO" id="GO:0006281">
    <property type="term" value="P:DNA repair"/>
    <property type="evidence" value="ECO:0007669"/>
    <property type="project" value="UniProtKB-KW"/>
</dbReference>
<evidence type="ECO:0000256" key="11">
    <source>
        <dbReference type="ARBA" id="ARBA00023242"/>
    </source>
</evidence>
<evidence type="ECO:0000256" key="8">
    <source>
        <dbReference type="ARBA" id="ARBA00022777"/>
    </source>
</evidence>
<evidence type="ECO:0000313" key="18">
    <source>
        <dbReference type="Proteomes" id="UP000620124"/>
    </source>
</evidence>
<dbReference type="Pfam" id="PF02260">
    <property type="entry name" value="FATC"/>
    <property type="match status" value="1"/>
</dbReference>
<dbReference type="Pfam" id="PF08064">
    <property type="entry name" value="UME"/>
    <property type="match status" value="1"/>
</dbReference>
<evidence type="ECO:0000256" key="12">
    <source>
        <dbReference type="ARBA" id="ARBA00047899"/>
    </source>
</evidence>
<dbReference type="InterPro" id="IPR057564">
    <property type="entry name" value="HEAT_ATR"/>
</dbReference>
<evidence type="ECO:0000256" key="9">
    <source>
        <dbReference type="ARBA" id="ARBA00022840"/>
    </source>
</evidence>
<dbReference type="InterPro" id="IPR012993">
    <property type="entry name" value="UME"/>
</dbReference>
<dbReference type="GO" id="GO:0000077">
    <property type="term" value="P:DNA damage checkpoint signaling"/>
    <property type="evidence" value="ECO:0007669"/>
    <property type="project" value="TreeGrafter"/>
</dbReference>
<dbReference type="Proteomes" id="UP000620124">
    <property type="component" value="Unassembled WGS sequence"/>
</dbReference>